<sequence>MQKKKNPLPPLDYILAFEATANCESFVGASKLLNISETAISRKVKLLELHYNTSFFLRRHKLIKLTSQGQSFLDKVSPALEILRDVSAQTIVGEEDQSVTLAATNSVASLWLMPKLRIFNRAHKHLKIMLVASDSDEECLAETVDLSILRGDGNWPGYQAKLLFGETIFPVCSPDFLKANPQASKISNLNKLALIDVSSNHSEWMNWATWLSHKQVSSTKYHQVALFNTYPLSIQAAVDGLGIALGWGHLVDHLLEEGKLVRPLGSIDIRTKHGYYLLSPEKSFTVPASQIVENWLLSISAKRKRYRDLKVTNQ</sequence>
<dbReference type="GO" id="GO:0003700">
    <property type="term" value="F:DNA-binding transcription factor activity"/>
    <property type="evidence" value="ECO:0007669"/>
    <property type="project" value="InterPro"/>
</dbReference>
<evidence type="ECO:0000259" key="5">
    <source>
        <dbReference type="PROSITE" id="PS50931"/>
    </source>
</evidence>
<dbReference type="GO" id="GO:0006351">
    <property type="term" value="P:DNA-templated transcription"/>
    <property type="evidence" value="ECO:0007669"/>
    <property type="project" value="TreeGrafter"/>
</dbReference>
<name>A0A0H2MA71_9PROT</name>
<dbReference type="Pfam" id="PF03466">
    <property type="entry name" value="LysR_substrate"/>
    <property type="match status" value="1"/>
</dbReference>
<proteinExistence type="inferred from homology"/>
<organism evidence="6 7">
    <name type="scientific">Kiloniella spongiae</name>
    <dbReference type="NCBI Taxonomy" id="1489064"/>
    <lineage>
        <taxon>Bacteria</taxon>
        <taxon>Pseudomonadati</taxon>
        <taxon>Pseudomonadota</taxon>
        <taxon>Alphaproteobacteria</taxon>
        <taxon>Rhodospirillales</taxon>
        <taxon>Kiloniellaceae</taxon>
        <taxon>Kiloniella</taxon>
    </lineage>
</organism>
<dbReference type="SUPFAM" id="SSF53850">
    <property type="entry name" value="Periplasmic binding protein-like II"/>
    <property type="match status" value="1"/>
</dbReference>
<dbReference type="Gene3D" id="3.40.190.10">
    <property type="entry name" value="Periplasmic binding protein-like II"/>
    <property type="match status" value="2"/>
</dbReference>
<dbReference type="PATRIC" id="fig|1489064.4.peg.1762"/>
<comment type="similarity">
    <text evidence="1">Belongs to the LysR transcriptional regulatory family.</text>
</comment>
<dbReference type="InterPro" id="IPR036388">
    <property type="entry name" value="WH-like_DNA-bd_sf"/>
</dbReference>
<dbReference type="InterPro" id="IPR036390">
    <property type="entry name" value="WH_DNA-bd_sf"/>
</dbReference>
<dbReference type="InterPro" id="IPR000847">
    <property type="entry name" value="LysR_HTH_N"/>
</dbReference>
<dbReference type="PROSITE" id="PS50931">
    <property type="entry name" value="HTH_LYSR"/>
    <property type="match status" value="1"/>
</dbReference>
<evidence type="ECO:0000256" key="2">
    <source>
        <dbReference type="ARBA" id="ARBA00023015"/>
    </source>
</evidence>
<dbReference type="SUPFAM" id="SSF46785">
    <property type="entry name" value="Winged helix' DNA-binding domain"/>
    <property type="match status" value="1"/>
</dbReference>
<protein>
    <submittedName>
        <fullName evidence="6">LysR family transcriptional regulator</fullName>
    </submittedName>
</protein>
<comment type="caution">
    <text evidence="6">The sequence shown here is derived from an EMBL/GenBank/DDBJ whole genome shotgun (WGS) entry which is preliminary data.</text>
</comment>
<keyword evidence="3" id="KW-0238">DNA-binding</keyword>
<dbReference type="STRING" id="1489064.WH96_19675"/>
<dbReference type="CDD" id="cd08432">
    <property type="entry name" value="PBP2_GcdR_TrpI_HvrB_AmpR_like"/>
    <property type="match status" value="1"/>
</dbReference>
<dbReference type="Gene3D" id="1.10.10.10">
    <property type="entry name" value="Winged helix-like DNA-binding domain superfamily/Winged helix DNA-binding domain"/>
    <property type="match status" value="1"/>
</dbReference>
<dbReference type="InterPro" id="IPR058163">
    <property type="entry name" value="LysR-type_TF_proteobact-type"/>
</dbReference>
<dbReference type="AlphaFoldDB" id="A0A0H2MA71"/>
<keyword evidence="2" id="KW-0805">Transcription regulation</keyword>
<feature type="domain" description="HTH lysR-type" evidence="5">
    <location>
        <begin position="9"/>
        <end position="66"/>
    </location>
</feature>
<dbReference type="PANTHER" id="PTHR30537">
    <property type="entry name" value="HTH-TYPE TRANSCRIPTIONAL REGULATOR"/>
    <property type="match status" value="1"/>
</dbReference>
<evidence type="ECO:0000313" key="6">
    <source>
        <dbReference type="EMBL" id="KLN59076.1"/>
    </source>
</evidence>
<evidence type="ECO:0000256" key="1">
    <source>
        <dbReference type="ARBA" id="ARBA00009437"/>
    </source>
</evidence>
<dbReference type="InterPro" id="IPR005119">
    <property type="entry name" value="LysR_subst-bd"/>
</dbReference>
<dbReference type="RefSeq" id="WP_047765953.1">
    <property type="nucleotide sequence ID" value="NZ_LAQL01000020.1"/>
</dbReference>
<evidence type="ECO:0000256" key="4">
    <source>
        <dbReference type="ARBA" id="ARBA00023163"/>
    </source>
</evidence>
<dbReference type="PANTHER" id="PTHR30537:SF26">
    <property type="entry name" value="GLYCINE CLEAVAGE SYSTEM TRANSCRIPTIONAL ACTIVATOR"/>
    <property type="match status" value="1"/>
</dbReference>
<reference evidence="6 7" key="1">
    <citation type="submission" date="2015-03" db="EMBL/GenBank/DDBJ databases">
        <title>Genome Sequence of Kiloniella spongiae MEBiC09566, isolated from a marine sponge.</title>
        <authorList>
            <person name="Shao Z."/>
            <person name="Wang L."/>
            <person name="Li X."/>
        </authorList>
    </citation>
    <scope>NUCLEOTIDE SEQUENCE [LARGE SCALE GENOMIC DNA]</scope>
    <source>
        <strain evidence="6 7">MEBiC09566</strain>
    </source>
</reference>
<keyword evidence="4" id="KW-0804">Transcription</keyword>
<gene>
    <name evidence="6" type="ORF">WH96_19675</name>
</gene>
<dbReference type="EMBL" id="LAQL01000020">
    <property type="protein sequence ID" value="KLN59076.1"/>
    <property type="molecule type" value="Genomic_DNA"/>
</dbReference>
<dbReference type="GO" id="GO:0043565">
    <property type="term" value="F:sequence-specific DNA binding"/>
    <property type="evidence" value="ECO:0007669"/>
    <property type="project" value="TreeGrafter"/>
</dbReference>
<dbReference type="Pfam" id="PF00126">
    <property type="entry name" value="HTH_1"/>
    <property type="match status" value="1"/>
</dbReference>
<dbReference type="OrthoDB" id="9804958at2"/>
<evidence type="ECO:0000256" key="3">
    <source>
        <dbReference type="ARBA" id="ARBA00023125"/>
    </source>
</evidence>
<evidence type="ECO:0000313" key="7">
    <source>
        <dbReference type="Proteomes" id="UP000035444"/>
    </source>
</evidence>
<accession>A0A0H2MA71</accession>
<dbReference type="Proteomes" id="UP000035444">
    <property type="component" value="Unassembled WGS sequence"/>
</dbReference>
<keyword evidence="7" id="KW-1185">Reference proteome</keyword>